<dbReference type="Pfam" id="PF00144">
    <property type="entry name" value="Beta-lactamase"/>
    <property type="match status" value="1"/>
</dbReference>
<evidence type="ECO:0000313" key="3">
    <source>
        <dbReference type="EMBL" id="SVA79891.1"/>
    </source>
</evidence>
<evidence type="ECO:0000256" key="1">
    <source>
        <dbReference type="ARBA" id="ARBA00022801"/>
    </source>
</evidence>
<dbReference type="Gene3D" id="3.40.50.1700">
    <property type="entry name" value="Glycoside hydrolase family 3 C-terminal domain"/>
    <property type="match status" value="1"/>
</dbReference>
<dbReference type="GO" id="GO:0005975">
    <property type="term" value="P:carbohydrate metabolic process"/>
    <property type="evidence" value="ECO:0007669"/>
    <property type="project" value="InterPro"/>
</dbReference>
<feature type="domain" description="Beta-lactamase-related" evidence="2">
    <location>
        <begin position="110"/>
        <end position="413"/>
    </location>
</feature>
<reference evidence="3" key="1">
    <citation type="submission" date="2018-05" db="EMBL/GenBank/DDBJ databases">
        <authorList>
            <person name="Lanie J.A."/>
            <person name="Ng W.-L."/>
            <person name="Kazmierczak K.M."/>
            <person name="Andrzejewski T.M."/>
            <person name="Davidsen T.M."/>
            <person name="Wayne K.J."/>
            <person name="Tettelin H."/>
            <person name="Glass J.I."/>
            <person name="Rusch D."/>
            <person name="Podicherti R."/>
            <person name="Tsui H.-C.T."/>
            <person name="Winkler M.E."/>
        </authorList>
    </citation>
    <scope>NUCLEOTIDE SEQUENCE</scope>
</reference>
<name>A0A381YTD7_9ZZZZ</name>
<feature type="non-terminal residue" evidence="3">
    <location>
        <position position="414"/>
    </location>
</feature>
<dbReference type="InterPro" id="IPR050789">
    <property type="entry name" value="Diverse_Enzym_Activities"/>
</dbReference>
<dbReference type="InterPro" id="IPR001466">
    <property type="entry name" value="Beta-lactam-related"/>
</dbReference>
<proteinExistence type="predicted"/>
<gene>
    <name evidence="3" type="ORF">METZ01_LOCUS132745</name>
</gene>
<evidence type="ECO:0000259" key="2">
    <source>
        <dbReference type="Pfam" id="PF00144"/>
    </source>
</evidence>
<dbReference type="PANTHER" id="PTHR43283:SF11">
    <property type="entry name" value="BETA-LACTAMASE-RELATED DOMAIN-CONTAINING PROTEIN"/>
    <property type="match status" value="1"/>
</dbReference>
<dbReference type="Gene3D" id="3.40.710.10">
    <property type="entry name" value="DD-peptidase/beta-lactamase superfamily"/>
    <property type="match status" value="1"/>
</dbReference>
<dbReference type="GO" id="GO:0004553">
    <property type="term" value="F:hydrolase activity, hydrolyzing O-glycosyl compounds"/>
    <property type="evidence" value="ECO:0007669"/>
    <property type="project" value="InterPro"/>
</dbReference>
<dbReference type="InterPro" id="IPR012338">
    <property type="entry name" value="Beta-lactam/transpept-like"/>
</dbReference>
<dbReference type="SUPFAM" id="SSF56601">
    <property type="entry name" value="beta-lactamase/transpeptidase-like"/>
    <property type="match status" value="1"/>
</dbReference>
<dbReference type="SUPFAM" id="SSF52279">
    <property type="entry name" value="Beta-D-glucan exohydrolase, C-terminal domain"/>
    <property type="match status" value="1"/>
</dbReference>
<keyword evidence="1" id="KW-0378">Hydrolase</keyword>
<dbReference type="EMBL" id="UINC01018935">
    <property type="protein sequence ID" value="SVA79891.1"/>
    <property type="molecule type" value="Genomic_DNA"/>
</dbReference>
<dbReference type="InterPro" id="IPR036881">
    <property type="entry name" value="Glyco_hydro_3_C_sf"/>
</dbReference>
<organism evidence="3">
    <name type="scientific">marine metagenome</name>
    <dbReference type="NCBI Taxonomy" id="408172"/>
    <lineage>
        <taxon>unclassified sequences</taxon>
        <taxon>metagenomes</taxon>
        <taxon>ecological metagenomes</taxon>
    </lineage>
</organism>
<dbReference type="AlphaFoldDB" id="A0A381YTD7"/>
<protein>
    <recommendedName>
        <fullName evidence="2">Beta-lactamase-related domain-containing protein</fullName>
    </recommendedName>
</protein>
<feature type="non-terminal residue" evidence="3">
    <location>
        <position position="1"/>
    </location>
</feature>
<dbReference type="PANTHER" id="PTHR43283">
    <property type="entry name" value="BETA-LACTAMASE-RELATED"/>
    <property type="match status" value="1"/>
</dbReference>
<accession>A0A381YTD7</accession>
<sequence length="414" mass="45240">VKKLIEKSDRIVLASMGTPYLIQEFPEIPVYLCAYKSNGMMQEALLNALLGRTNITGKLPVTIPGVAELGHGIAVQMVNKITSNKSSKPGPQIIQVMPSEIGVNTDVITALLNEAVEKKAWPGSVLLGAKDGKIFIQEAVGHHTYDKKRRMRKSDIFDLASITKVIATTSAIMKLYETESIQLDDPVVKHLPKFKGKQKKYFDIKSGITIKNLLTHTGGLPPFRQYFLMDGTAESRLDSIYNTEPIYGVGDTTVYSDVGIIVLGKLVESISGTPLDEFVQSNIFEPLGMNTTFYNPPSEKSHRVVPTEIDPEGNLIRSYVHDENANSLGGVAGHAGLFSTAKDLGVFSQMMLNKGLYGWKRIFKPETVDLFTKRANILEGSSRCLGWDSPSDKASGGVYLSDSSFGHTGFTGTS</sequence>